<sequence length="197" mass="23183">MKKRWSIAIISIFIFISSGYYFYWINTPMYAAGEIQRAIQTNDYELLLKHVDLEKVYTAALDDSIEVLLSEDTPDNKAIINIIKQLKKPLVKELTKQTESYFYHNKKTNALFEQPINTLTSYIGLTTLSITNFISVEEQDEYAILTIKLHDKNLNHDFNWKVKMEKDVNGTWCVVRILNLKEYIIERKTLLIKEYTE</sequence>
<organism evidence="2 3">
    <name type="scientific">Dialister pneumosintes</name>
    <dbReference type="NCBI Taxonomy" id="39950"/>
    <lineage>
        <taxon>Bacteria</taxon>
        <taxon>Bacillati</taxon>
        <taxon>Bacillota</taxon>
        <taxon>Negativicutes</taxon>
        <taxon>Veillonellales</taxon>
        <taxon>Veillonellaceae</taxon>
        <taxon>Dialister</taxon>
    </lineage>
</organism>
<name>A0A1B3WFG0_9FIRM</name>
<keyword evidence="1" id="KW-0812">Transmembrane</keyword>
<protein>
    <recommendedName>
        <fullName evidence="4">DUF2939 domain-containing protein</fullName>
    </recommendedName>
</protein>
<evidence type="ECO:0000313" key="3">
    <source>
        <dbReference type="Proteomes" id="UP000094757"/>
    </source>
</evidence>
<reference evidence="3" key="1">
    <citation type="submission" date="2016-08" db="EMBL/GenBank/DDBJ databases">
        <authorList>
            <person name="Holder M.E."/>
            <person name="Ajami N.J."/>
            <person name="Petrosino J.F."/>
        </authorList>
    </citation>
    <scope>NUCLEOTIDE SEQUENCE [LARGE SCALE GENOMIC DNA]</scope>
    <source>
        <strain evidence="3">F0677</strain>
    </source>
</reference>
<dbReference type="STRING" id="39950.BCB69_04605"/>
<feature type="transmembrane region" description="Helical" evidence="1">
    <location>
        <begin position="7"/>
        <end position="25"/>
    </location>
</feature>
<accession>A0A1B3WFG0</accession>
<dbReference type="KEGG" id="dpn:BCB69_04605"/>
<keyword evidence="1" id="KW-1133">Transmembrane helix</keyword>
<proteinExistence type="predicted"/>
<dbReference type="InterPro" id="IPR021330">
    <property type="entry name" value="DUF2939"/>
</dbReference>
<evidence type="ECO:0000256" key="1">
    <source>
        <dbReference type="SAM" id="Phobius"/>
    </source>
</evidence>
<gene>
    <name evidence="2" type="ORF">BCB69_04605</name>
</gene>
<dbReference type="AlphaFoldDB" id="A0A1B3WFG0"/>
<dbReference type="Pfam" id="PF11159">
    <property type="entry name" value="DUF2939"/>
    <property type="match status" value="1"/>
</dbReference>
<keyword evidence="1" id="KW-0472">Membrane</keyword>
<evidence type="ECO:0008006" key="4">
    <source>
        <dbReference type="Google" id="ProtNLM"/>
    </source>
</evidence>
<dbReference type="EMBL" id="CP017037">
    <property type="protein sequence ID" value="AOH39656.1"/>
    <property type="molecule type" value="Genomic_DNA"/>
</dbReference>
<dbReference type="Proteomes" id="UP000094757">
    <property type="component" value="Chromosome"/>
</dbReference>
<evidence type="ECO:0000313" key="2">
    <source>
        <dbReference type="EMBL" id="AOH39656.1"/>
    </source>
</evidence>